<evidence type="ECO:0000313" key="2">
    <source>
        <dbReference type="WBParaSite" id="MCU_014041-RA"/>
    </source>
</evidence>
<reference evidence="2" key="1">
    <citation type="submission" date="2019-11" db="UniProtKB">
        <authorList>
            <consortium name="WormBaseParasite"/>
        </authorList>
    </citation>
    <scope>IDENTIFICATION</scope>
</reference>
<feature type="compositionally biased region" description="Basic residues" evidence="1">
    <location>
        <begin position="165"/>
        <end position="197"/>
    </location>
</feature>
<feature type="compositionally biased region" description="Low complexity" evidence="1">
    <location>
        <begin position="198"/>
        <end position="207"/>
    </location>
</feature>
<accession>A0A5K3G478</accession>
<evidence type="ECO:0000256" key="1">
    <source>
        <dbReference type="SAM" id="MobiDB-lite"/>
    </source>
</evidence>
<proteinExistence type="predicted"/>
<protein>
    <submittedName>
        <fullName evidence="2">Uncharacterized protein</fullName>
    </submittedName>
</protein>
<dbReference type="WBParaSite" id="MCU_014041-RA">
    <property type="protein sequence ID" value="MCU_014041-RA"/>
    <property type="gene ID" value="MCU_014041"/>
</dbReference>
<dbReference type="AlphaFoldDB" id="A0A5K3G478"/>
<sequence>MQMAPHRQLLLITRRLNRNHEMWVKVLKAQSMWMTRAARTRTAMNLLLLRITKWSSIWPIICQNAVTPRFRQTSTSLRVLNCHLSMKWRKTYYGARERFLCLRNQLLWPQVPAHRPRPAAINRRPATSSCGICCVGVRWIKNSSGTGRHDAMEKSATLRSSTAICHRRRRPAAKRRQRRSRPPLRPAAHIRRRRRQMRSSQQPVLPP</sequence>
<organism evidence="2">
    <name type="scientific">Mesocestoides corti</name>
    <name type="common">Flatworm</name>
    <dbReference type="NCBI Taxonomy" id="53468"/>
    <lineage>
        <taxon>Eukaryota</taxon>
        <taxon>Metazoa</taxon>
        <taxon>Spiralia</taxon>
        <taxon>Lophotrochozoa</taxon>
        <taxon>Platyhelminthes</taxon>
        <taxon>Cestoda</taxon>
        <taxon>Eucestoda</taxon>
        <taxon>Cyclophyllidea</taxon>
        <taxon>Mesocestoididae</taxon>
        <taxon>Mesocestoides</taxon>
    </lineage>
</organism>
<feature type="region of interest" description="Disordered" evidence="1">
    <location>
        <begin position="145"/>
        <end position="207"/>
    </location>
</feature>
<name>A0A5K3G478_MESCO</name>